<dbReference type="GO" id="GO:0016887">
    <property type="term" value="F:ATP hydrolysis activity"/>
    <property type="evidence" value="ECO:0007669"/>
    <property type="project" value="InterPro"/>
</dbReference>
<dbReference type="GO" id="GO:0005524">
    <property type="term" value="F:ATP binding"/>
    <property type="evidence" value="ECO:0007669"/>
    <property type="project" value="UniProtKB-UniRule"/>
</dbReference>
<keyword evidence="5 16" id="KW-0812">Transmembrane</keyword>
<evidence type="ECO:0000313" key="20">
    <source>
        <dbReference type="Proteomes" id="UP000824139"/>
    </source>
</evidence>
<feature type="compositionally biased region" description="Basic and acidic residues" evidence="17">
    <location>
        <begin position="8"/>
        <end position="22"/>
    </location>
</feature>
<name>A0A9D1FWR5_9BACT</name>
<dbReference type="InterPro" id="IPR023214">
    <property type="entry name" value="HAD_sf"/>
</dbReference>
<sequence length="637" mass="67846">MCNHHHEHSHEHSHGHSHEHGGGSEASSLIKIAAAIVILISALMLDLSGIARFAVFFAAYLTAGYDVLLSAFKNLFKGKVFDENFLMSIATLGAFAIKEYPEAVMVMLLYQIGEYFQDRAVEKSRASITALMDIRPDFANLEKDGKIEKVSPEKVAIGDIIVVKTGEKIPLDGVVCEGKAVVDTSALTGEAVPAELSKGDNALSGCINTNGVIRIEVSKRFEESTVSKILELVEHAGSKKAKTEKFITKFAGYYTPIVVLGAVLISLLPPLFLGAEFSVWFERALTFLVISCPCALVISVPLGFFAGIGGASKNGILVKGSSYLEALSKARTVVFDKTGTLTKGTFKVVKAASCGNSSAEEVLRLAAMAETYSNHPIALSLKAAYSKEIDNNLVTEVSEIAGNGVKAKVNGDIILAGNDKLMLSFKVNFAKAEENGTIIYAAKNNEYLGYIVISDEIKEEAAAAIKELRASGCKTVMLTGDAENAAEYTASELGIDEYFAQLLPSDKVDKLEELIGQKPKNSTVIFAGDGINDAPVLTRADAGIAMGGLGSDAAIEAADVVIMDDKVSKIVSAIRISKKTMSIVKQNIAFALIVKALFLIGGALGFVTMWGAVFADVGVTLIAVLNSMRALSDKKYN</sequence>
<dbReference type="AlphaFoldDB" id="A0A9D1FWR5"/>
<comment type="similarity">
    <text evidence="2 16">Belongs to the cation transport ATPase (P-type) (TC 3.A.3) family. Type IB subfamily.</text>
</comment>
<reference evidence="19" key="1">
    <citation type="submission" date="2020-10" db="EMBL/GenBank/DDBJ databases">
        <authorList>
            <person name="Gilroy R."/>
        </authorList>
    </citation>
    <scope>NUCLEOTIDE SEQUENCE</scope>
    <source>
        <strain evidence="19">CHK152-2994</strain>
    </source>
</reference>
<dbReference type="Pfam" id="PF00702">
    <property type="entry name" value="Hydrolase"/>
    <property type="match status" value="1"/>
</dbReference>
<comment type="caution">
    <text evidence="19">The sequence shown here is derived from an EMBL/GenBank/DDBJ whole genome shotgun (WGS) entry which is preliminary data.</text>
</comment>
<evidence type="ECO:0000256" key="2">
    <source>
        <dbReference type="ARBA" id="ARBA00006024"/>
    </source>
</evidence>
<evidence type="ECO:0000256" key="10">
    <source>
        <dbReference type="ARBA" id="ARBA00022842"/>
    </source>
</evidence>
<evidence type="ECO:0000256" key="6">
    <source>
        <dbReference type="ARBA" id="ARBA00022723"/>
    </source>
</evidence>
<keyword evidence="11" id="KW-1278">Translocase</keyword>
<evidence type="ECO:0000256" key="9">
    <source>
        <dbReference type="ARBA" id="ARBA00022840"/>
    </source>
</evidence>
<dbReference type="PANTHER" id="PTHR48085:SF5">
    <property type="entry name" value="CADMIUM_ZINC-TRANSPORTING ATPASE HMA4-RELATED"/>
    <property type="match status" value="1"/>
</dbReference>
<dbReference type="CDD" id="cd07548">
    <property type="entry name" value="P-type_ATPase-Cd_Zn_Co_like"/>
    <property type="match status" value="1"/>
</dbReference>
<dbReference type="InterPro" id="IPR027256">
    <property type="entry name" value="P-typ_ATPase_IB"/>
</dbReference>
<keyword evidence="8" id="KW-0862">Zinc</keyword>
<keyword evidence="4" id="KW-0597">Phosphoprotein</keyword>
<dbReference type="PROSITE" id="PS00154">
    <property type="entry name" value="ATPASE_E1_E2"/>
    <property type="match status" value="1"/>
</dbReference>
<keyword evidence="9 16" id="KW-0067">ATP-binding</keyword>
<dbReference type="SFLD" id="SFLDG00002">
    <property type="entry name" value="C1.7:_P-type_atpase_like"/>
    <property type="match status" value="1"/>
</dbReference>
<feature type="transmembrane region" description="Helical" evidence="16">
    <location>
        <begin position="588"/>
        <end position="607"/>
    </location>
</feature>
<dbReference type="NCBIfam" id="TIGR01512">
    <property type="entry name" value="ATPase-IB2_Cd"/>
    <property type="match status" value="1"/>
</dbReference>
<evidence type="ECO:0000256" key="14">
    <source>
        <dbReference type="ARBA" id="ARBA00039097"/>
    </source>
</evidence>
<dbReference type="SUPFAM" id="SSF81665">
    <property type="entry name" value="Calcium ATPase, transmembrane domain M"/>
    <property type="match status" value="1"/>
</dbReference>
<feature type="domain" description="P-type ATPase A" evidence="18">
    <location>
        <begin position="136"/>
        <end position="234"/>
    </location>
</feature>
<dbReference type="GO" id="GO:0015086">
    <property type="term" value="F:cadmium ion transmembrane transporter activity"/>
    <property type="evidence" value="ECO:0007669"/>
    <property type="project" value="TreeGrafter"/>
</dbReference>
<feature type="region of interest" description="Disordered" evidence="17">
    <location>
        <begin position="1"/>
        <end position="23"/>
    </location>
</feature>
<dbReference type="InterPro" id="IPR023298">
    <property type="entry name" value="ATPase_P-typ_TM_dom_sf"/>
</dbReference>
<dbReference type="GO" id="GO:0005886">
    <property type="term" value="C:plasma membrane"/>
    <property type="evidence" value="ECO:0007669"/>
    <property type="project" value="UniProtKB-SubCell"/>
</dbReference>
<feature type="transmembrane region" description="Helical" evidence="16">
    <location>
        <begin position="284"/>
        <end position="309"/>
    </location>
</feature>
<reference evidence="19" key="2">
    <citation type="journal article" date="2021" name="PeerJ">
        <title>Extensive microbial diversity within the chicken gut microbiome revealed by metagenomics and culture.</title>
        <authorList>
            <person name="Gilroy R."/>
            <person name="Ravi A."/>
            <person name="Getino M."/>
            <person name="Pursley I."/>
            <person name="Horton D.L."/>
            <person name="Alikhan N.F."/>
            <person name="Baker D."/>
            <person name="Gharbi K."/>
            <person name="Hall N."/>
            <person name="Watson M."/>
            <person name="Adriaenssens E.M."/>
            <person name="Foster-Nyarko E."/>
            <person name="Jarju S."/>
            <person name="Secka A."/>
            <person name="Antonio M."/>
            <person name="Oren A."/>
            <person name="Chaudhuri R.R."/>
            <person name="La Ragione R."/>
            <person name="Hildebrand F."/>
            <person name="Pallen M.J."/>
        </authorList>
    </citation>
    <scope>NUCLEOTIDE SEQUENCE</scope>
    <source>
        <strain evidence="19">CHK152-2994</strain>
    </source>
</reference>
<evidence type="ECO:0000259" key="18">
    <source>
        <dbReference type="Pfam" id="PF00122"/>
    </source>
</evidence>
<dbReference type="InterPro" id="IPR008250">
    <property type="entry name" value="ATPase_P-typ_transduc_dom_A_sf"/>
</dbReference>
<evidence type="ECO:0000256" key="13">
    <source>
        <dbReference type="ARBA" id="ARBA00023136"/>
    </source>
</evidence>
<comment type="catalytic activity">
    <reaction evidence="15">
        <text>Zn(2+)(in) + ATP + H2O = Zn(2+)(out) + ADP + phosphate + H(+)</text>
        <dbReference type="Rhea" id="RHEA:20621"/>
        <dbReference type="ChEBI" id="CHEBI:15377"/>
        <dbReference type="ChEBI" id="CHEBI:15378"/>
        <dbReference type="ChEBI" id="CHEBI:29105"/>
        <dbReference type="ChEBI" id="CHEBI:30616"/>
        <dbReference type="ChEBI" id="CHEBI:43474"/>
        <dbReference type="ChEBI" id="CHEBI:456216"/>
        <dbReference type="EC" id="7.2.2.12"/>
    </reaction>
</comment>
<evidence type="ECO:0000256" key="1">
    <source>
        <dbReference type="ARBA" id="ARBA00004651"/>
    </source>
</evidence>
<keyword evidence="10" id="KW-0460">Magnesium</keyword>
<evidence type="ECO:0000256" key="16">
    <source>
        <dbReference type="RuleBase" id="RU362081"/>
    </source>
</evidence>
<dbReference type="PANTHER" id="PTHR48085">
    <property type="entry name" value="CADMIUM/ZINC-TRANSPORTING ATPASE HMA2-RELATED"/>
    <property type="match status" value="1"/>
</dbReference>
<dbReference type="GO" id="GO:0016463">
    <property type="term" value="F:P-type zinc transporter activity"/>
    <property type="evidence" value="ECO:0007669"/>
    <property type="project" value="UniProtKB-EC"/>
</dbReference>
<evidence type="ECO:0000256" key="11">
    <source>
        <dbReference type="ARBA" id="ARBA00022967"/>
    </source>
</evidence>
<evidence type="ECO:0000256" key="4">
    <source>
        <dbReference type="ARBA" id="ARBA00022553"/>
    </source>
</evidence>
<evidence type="ECO:0000256" key="8">
    <source>
        <dbReference type="ARBA" id="ARBA00022833"/>
    </source>
</evidence>
<dbReference type="FunFam" id="2.70.150.10:FF:000002">
    <property type="entry name" value="Copper-transporting ATPase 1, putative"/>
    <property type="match status" value="1"/>
</dbReference>
<feature type="transmembrane region" description="Helical" evidence="16">
    <location>
        <begin position="250"/>
        <end position="272"/>
    </location>
</feature>
<dbReference type="InterPro" id="IPR018303">
    <property type="entry name" value="ATPase_P-typ_P_site"/>
</dbReference>
<feature type="transmembrane region" description="Helical" evidence="16">
    <location>
        <begin position="26"/>
        <end position="44"/>
    </location>
</feature>
<dbReference type="Proteomes" id="UP000824139">
    <property type="component" value="Unassembled WGS sequence"/>
</dbReference>
<gene>
    <name evidence="19" type="primary">cadA</name>
    <name evidence="19" type="ORF">IAD41_08030</name>
</gene>
<protein>
    <recommendedName>
        <fullName evidence="14">P-type Zn(2+) transporter</fullName>
        <ecNumber evidence="14">7.2.2.12</ecNumber>
    </recommendedName>
</protein>
<feature type="transmembrane region" description="Helical" evidence="16">
    <location>
        <begin position="50"/>
        <end position="69"/>
    </location>
</feature>
<dbReference type="GO" id="GO:0046872">
    <property type="term" value="F:metal ion binding"/>
    <property type="evidence" value="ECO:0007669"/>
    <property type="project" value="UniProtKB-KW"/>
</dbReference>
<keyword evidence="3 16" id="KW-1003">Cell membrane</keyword>
<dbReference type="EMBL" id="DVJO01000174">
    <property type="protein sequence ID" value="HIS83534.1"/>
    <property type="molecule type" value="Genomic_DNA"/>
</dbReference>
<dbReference type="SFLD" id="SFLDS00003">
    <property type="entry name" value="Haloacid_Dehalogenase"/>
    <property type="match status" value="1"/>
</dbReference>
<dbReference type="InterPro" id="IPR044492">
    <property type="entry name" value="P_typ_ATPase_HD_dom"/>
</dbReference>
<dbReference type="EC" id="7.2.2.12" evidence="14"/>
<dbReference type="SFLD" id="SFLDF00027">
    <property type="entry name" value="p-type_atpase"/>
    <property type="match status" value="1"/>
</dbReference>
<dbReference type="InterPro" id="IPR059000">
    <property type="entry name" value="ATPase_P-type_domA"/>
</dbReference>
<comment type="subcellular location">
    <subcellularLocation>
        <location evidence="1">Cell membrane</location>
        <topology evidence="1">Multi-pass membrane protein</topology>
    </subcellularLocation>
</comment>
<accession>A0A9D1FWR5</accession>
<evidence type="ECO:0000313" key="19">
    <source>
        <dbReference type="EMBL" id="HIS83534.1"/>
    </source>
</evidence>
<evidence type="ECO:0000256" key="3">
    <source>
        <dbReference type="ARBA" id="ARBA00022475"/>
    </source>
</evidence>
<dbReference type="PRINTS" id="PR00119">
    <property type="entry name" value="CATATPASE"/>
</dbReference>
<evidence type="ECO:0000256" key="15">
    <source>
        <dbReference type="ARBA" id="ARBA00047308"/>
    </source>
</evidence>
<dbReference type="PRINTS" id="PR00941">
    <property type="entry name" value="CDATPASE"/>
</dbReference>
<organism evidence="19 20">
    <name type="scientific">Candidatus Scatenecus faecavium</name>
    <dbReference type="NCBI Taxonomy" id="2840915"/>
    <lineage>
        <taxon>Bacteria</taxon>
        <taxon>Candidatus Scatenecus</taxon>
    </lineage>
</organism>
<keyword evidence="12 16" id="KW-1133">Transmembrane helix</keyword>
<dbReference type="InterPro" id="IPR051014">
    <property type="entry name" value="Cation_Transport_ATPase_IB"/>
</dbReference>
<dbReference type="SUPFAM" id="SSF81653">
    <property type="entry name" value="Calcium ATPase, transduction domain A"/>
    <property type="match status" value="1"/>
</dbReference>
<dbReference type="Gene3D" id="2.70.150.10">
    <property type="entry name" value="Calcium-transporting ATPase, cytoplasmic transduction domain A"/>
    <property type="match status" value="1"/>
</dbReference>
<evidence type="ECO:0000256" key="12">
    <source>
        <dbReference type="ARBA" id="ARBA00022989"/>
    </source>
</evidence>
<keyword evidence="6 16" id="KW-0479">Metal-binding</keyword>
<dbReference type="InterPro" id="IPR036412">
    <property type="entry name" value="HAD-like_sf"/>
</dbReference>
<evidence type="ECO:0000256" key="5">
    <source>
        <dbReference type="ARBA" id="ARBA00022692"/>
    </source>
</evidence>
<dbReference type="InterPro" id="IPR001757">
    <property type="entry name" value="P_typ_ATPase"/>
</dbReference>
<keyword evidence="13 16" id="KW-0472">Membrane</keyword>
<evidence type="ECO:0000256" key="7">
    <source>
        <dbReference type="ARBA" id="ARBA00022741"/>
    </source>
</evidence>
<dbReference type="FunFam" id="3.40.1110.10:FF:000066">
    <property type="entry name" value="Cadmium-translocating P-type ATPase"/>
    <property type="match status" value="1"/>
</dbReference>
<dbReference type="Gene3D" id="3.40.1110.10">
    <property type="entry name" value="Calcium-transporting ATPase, cytoplasmic domain N"/>
    <property type="match status" value="1"/>
</dbReference>
<dbReference type="SUPFAM" id="SSF56784">
    <property type="entry name" value="HAD-like"/>
    <property type="match status" value="1"/>
</dbReference>
<dbReference type="Pfam" id="PF00122">
    <property type="entry name" value="E1-E2_ATPase"/>
    <property type="match status" value="1"/>
</dbReference>
<proteinExistence type="inferred from homology"/>
<evidence type="ECO:0000256" key="17">
    <source>
        <dbReference type="SAM" id="MobiDB-lite"/>
    </source>
</evidence>
<dbReference type="Gene3D" id="3.40.50.1000">
    <property type="entry name" value="HAD superfamily/HAD-like"/>
    <property type="match status" value="1"/>
</dbReference>
<keyword evidence="7 16" id="KW-0547">Nucleotide-binding</keyword>
<dbReference type="NCBIfam" id="TIGR01525">
    <property type="entry name" value="ATPase-IB_hvy"/>
    <property type="match status" value="1"/>
</dbReference>
<dbReference type="InterPro" id="IPR023299">
    <property type="entry name" value="ATPase_P-typ_cyto_dom_N"/>
</dbReference>
<dbReference type="NCBIfam" id="TIGR01494">
    <property type="entry name" value="ATPase_P-type"/>
    <property type="match status" value="1"/>
</dbReference>